<reference evidence="2" key="1">
    <citation type="journal article" date="2014" name="Int. J. Syst. Evol. Microbiol.">
        <title>Complete genome sequence of Corynebacterium casei LMG S-19264T (=DSM 44701T), isolated from a smear-ripened cheese.</title>
        <authorList>
            <consortium name="US DOE Joint Genome Institute (JGI-PGF)"/>
            <person name="Walter F."/>
            <person name="Albersmeier A."/>
            <person name="Kalinowski J."/>
            <person name="Ruckert C."/>
        </authorList>
    </citation>
    <scope>NUCLEOTIDE SEQUENCE</scope>
    <source>
        <strain evidence="2">JCM 4637</strain>
    </source>
</reference>
<reference evidence="2" key="2">
    <citation type="submission" date="2020-09" db="EMBL/GenBank/DDBJ databases">
        <authorList>
            <person name="Sun Q."/>
            <person name="Ohkuma M."/>
        </authorList>
    </citation>
    <scope>NUCLEOTIDE SEQUENCE</scope>
    <source>
        <strain evidence="2">JCM 4637</strain>
    </source>
</reference>
<evidence type="ECO:0000313" key="2">
    <source>
        <dbReference type="EMBL" id="GHC99836.1"/>
    </source>
</evidence>
<sequence length="382" mass="40010">MSEYSPNTPTVAIVGAYGAVGAAALRAIAERRPDTVVRLGGRDRAQADALLAKCGLRGEAAEVDLHDGRSLAAFCRGARTVLNCAGPSYQVLDRVAWAAAAAGADYVDPGGDEPLLEALTRPGTFTGTAVITAGMQPGLTGLLPRHLCSTLSRPQRLTAYVGTMDRLTPAGAADYLLSLGGAYGEARGAIRGGIRVERELEPRTGVELPYANNRVDVYPYLSFESARLPEVTGLTEIDWFNVFDGGAHMMNCLSRLQGAMRGESDLAEAADELTRAAALDLFGRDPFQLMLFEVTGTDDAGRPATRSLALRASDTYALTGLASALAVLAVLDGTVAPGVHFGSDVLDAQAVLAALRAEPAVGLLEVVDRPILAARAMEEGEL</sequence>
<dbReference type="SUPFAM" id="SSF51735">
    <property type="entry name" value="NAD(P)-binding Rossmann-fold domains"/>
    <property type="match status" value="1"/>
</dbReference>
<dbReference type="RefSeq" id="WP_189824979.1">
    <property type="nucleotide sequence ID" value="NZ_BMVC01000008.1"/>
</dbReference>
<dbReference type="InterPro" id="IPR005097">
    <property type="entry name" value="Sacchrp_dh_NADP-bd"/>
</dbReference>
<protein>
    <recommendedName>
        <fullName evidence="1">Saccharopine dehydrogenase NADP binding domain-containing protein</fullName>
    </recommendedName>
</protein>
<name>A0A918WZZ7_9ACTN</name>
<evidence type="ECO:0000313" key="3">
    <source>
        <dbReference type="Proteomes" id="UP000638353"/>
    </source>
</evidence>
<dbReference type="InterPro" id="IPR036291">
    <property type="entry name" value="NAD(P)-bd_dom_sf"/>
</dbReference>
<dbReference type="EMBL" id="BMVC01000008">
    <property type="protein sequence ID" value="GHC99836.1"/>
    <property type="molecule type" value="Genomic_DNA"/>
</dbReference>
<evidence type="ECO:0000259" key="1">
    <source>
        <dbReference type="Pfam" id="PF03435"/>
    </source>
</evidence>
<dbReference type="Pfam" id="PF03435">
    <property type="entry name" value="Sacchrp_dh_NADP"/>
    <property type="match status" value="1"/>
</dbReference>
<feature type="domain" description="Saccharopine dehydrogenase NADP binding" evidence="1">
    <location>
        <begin position="11"/>
        <end position="109"/>
    </location>
</feature>
<proteinExistence type="predicted"/>
<gene>
    <name evidence="2" type="ORF">GCM10010334_43810</name>
</gene>
<accession>A0A918WZZ7</accession>
<dbReference type="PANTHER" id="PTHR43781:SF1">
    <property type="entry name" value="SACCHAROPINE DEHYDROGENASE"/>
    <property type="match status" value="1"/>
</dbReference>
<dbReference type="Proteomes" id="UP000638353">
    <property type="component" value="Unassembled WGS sequence"/>
</dbReference>
<comment type="caution">
    <text evidence="2">The sequence shown here is derived from an EMBL/GenBank/DDBJ whole genome shotgun (WGS) entry which is preliminary data.</text>
</comment>
<dbReference type="Gene3D" id="3.40.50.720">
    <property type="entry name" value="NAD(P)-binding Rossmann-like Domain"/>
    <property type="match status" value="1"/>
</dbReference>
<dbReference type="AlphaFoldDB" id="A0A918WZZ7"/>
<dbReference type="PANTHER" id="PTHR43781">
    <property type="entry name" value="SACCHAROPINE DEHYDROGENASE"/>
    <property type="match status" value="1"/>
</dbReference>
<organism evidence="2 3">
    <name type="scientific">Streptomyces finlayi</name>
    <dbReference type="NCBI Taxonomy" id="67296"/>
    <lineage>
        <taxon>Bacteria</taxon>
        <taxon>Bacillati</taxon>
        <taxon>Actinomycetota</taxon>
        <taxon>Actinomycetes</taxon>
        <taxon>Kitasatosporales</taxon>
        <taxon>Streptomycetaceae</taxon>
        <taxon>Streptomyces</taxon>
    </lineage>
</organism>